<sequence length="222" mass="25483">MAYLKEIKGEIEEEIREKGFEKSQIKILAGLMRLRQICCHPSLFIENYEGNSGKMELLEEVMATSLESGHRILLFSQFTSMLKIIEERLKLADIDYYYLDGSTPMKERGEMVQTFNEGKGRVFLISLKAGGTGLNLTGADTVIHFDPWWNPAVEEQATDRAYRIGQKNKVQVMKFITKGTIEEKIFKLQEKKKEMIQAVIQPGETMLSKISSEELMEVLRSF</sequence>
<reference evidence="3 4" key="1">
    <citation type="submission" date="2017-06" db="EMBL/GenBank/DDBJ databases">
        <authorList>
            <person name="Kim H.J."/>
            <person name="Triplett B.A."/>
        </authorList>
    </citation>
    <scope>NUCLEOTIDE SEQUENCE [LARGE SCALE GENOMIC DNA]</scope>
    <source>
        <strain evidence="3 4">SCA</strain>
    </source>
</reference>
<dbReference type="Proteomes" id="UP000198304">
    <property type="component" value="Unassembled WGS sequence"/>
</dbReference>
<dbReference type="InterPro" id="IPR027417">
    <property type="entry name" value="P-loop_NTPase"/>
</dbReference>
<evidence type="ECO:0000313" key="4">
    <source>
        <dbReference type="Proteomes" id="UP000198304"/>
    </source>
</evidence>
<dbReference type="Gene3D" id="3.40.50.300">
    <property type="entry name" value="P-loop containing nucleotide triphosphate hydrolases"/>
    <property type="match status" value="1"/>
</dbReference>
<dbReference type="AlphaFoldDB" id="A0A239G0Y3"/>
<dbReference type="GO" id="GO:0016787">
    <property type="term" value="F:hydrolase activity"/>
    <property type="evidence" value="ECO:0007669"/>
    <property type="project" value="UniProtKB-KW"/>
</dbReference>
<evidence type="ECO:0000259" key="2">
    <source>
        <dbReference type="PROSITE" id="PS51194"/>
    </source>
</evidence>
<dbReference type="InterPro" id="IPR049730">
    <property type="entry name" value="SNF2/RAD54-like_C"/>
</dbReference>
<dbReference type="EMBL" id="FZOJ01000015">
    <property type="protein sequence ID" value="SNS62809.1"/>
    <property type="molecule type" value="Genomic_DNA"/>
</dbReference>
<dbReference type="PROSITE" id="PS51194">
    <property type="entry name" value="HELICASE_CTER"/>
    <property type="match status" value="1"/>
</dbReference>
<dbReference type="GO" id="GO:0004386">
    <property type="term" value="F:helicase activity"/>
    <property type="evidence" value="ECO:0007669"/>
    <property type="project" value="UniProtKB-KW"/>
</dbReference>
<evidence type="ECO:0000256" key="1">
    <source>
        <dbReference type="ARBA" id="ARBA00022801"/>
    </source>
</evidence>
<dbReference type="SUPFAM" id="SSF52540">
    <property type="entry name" value="P-loop containing nucleoside triphosphate hydrolases"/>
    <property type="match status" value="1"/>
</dbReference>
<gene>
    <name evidence="3" type="ORF">SAMN05446037_10159</name>
</gene>
<accession>A0A239G0Y3</accession>
<dbReference type="Pfam" id="PF00271">
    <property type="entry name" value="Helicase_C"/>
    <property type="match status" value="1"/>
</dbReference>
<proteinExistence type="predicted"/>
<dbReference type="FunFam" id="3.40.50.300:FF:000533">
    <property type="entry name" value="Helicase, Snf2 family"/>
    <property type="match status" value="1"/>
</dbReference>
<protein>
    <submittedName>
        <fullName evidence="3">Helicase conserved C-terminal domain-containing protein</fullName>
    </submittedName>
</protein>
<keyword evidence="4" id="KW-1185">Reference proteome</keyword>
<evidence type="ECO:0000313" key="3">
    <source>
        <dbReference type="EMBL" id="SNS62809.1"/>
    </source>
</evidence>
<dbReference type="InterPro" id="IPR001650">
    <property type="entry name" value="Helicase_C-like"/>
</dbReference>
<name>A0A239G0Y3_9FIRM</name>
<organism evidence="3 4">
    <name type="scientific">Anaerovirgula multivorans</name>
    <dbReference type="NCBI Taxonomy" id="312168"/>
    <lineage>
        <taxon>Bacteria</taxon>
        <taxon>Bacillati</taxon>
        <taxon>Bacillota</taxon>
        <taxon>Clostridia</taxon>
        <taxon>Peptostreptococcales</taxon>
        <taxon>Natronincolaceae</taxon>
        <taxon>Anaerovirgula</taxon>
    </lineage>
</organism>
<dbReference type="CDD" id="cd18793">
    <property type="entry name" value="SF2_C_SNF"/>
    <property type="match status" value="1"/>
</dbReference>
<keyword evidence="1" id="KW-0378">Hydrolase</keyword>
<keyword evidence="3" id="KW-0547">Nucleotide-binding</keyword>
<keyword evidence="3" id="KW-0347">Helicase</keyword>
<dbReference type="PANTHER" id="PTHR10799">
    <property type="entry name" value="SNF2/RAD54 HELICASE FAMILY"/>
    <property type="match status" value="1"/>
</dbReference>
<dbReference type="SMART" id="SM00490">
    <property type="entry name" value="HELICc"/>
    <property type="match status" value="1"/>
</dbReference>
<dbReference type="RefSeq" id="WP_242975144.1">
    <property type="nucleotide sequence ID" value="NZ_FZOJ01000015.1"/>
</dbReference>
<keyword evidence="3" id="KW-0067">ATP-binding</keyword>
<feature type="domain" description="Helicase C-terminal" evidence="2">
    <location>
        <begin position="57"/>
        <end position="211"/>
    </location>
</feature>